<dbReference type="GO" id="GO:0000160">
    <property type="term" value="P:phosphorelay signal transduction system"/>
    <property type="evidence" value="ECO:0007669"/>
    <property type="project" value="UniProtKB-KW"/>
</dbReference>
<evidence type="ECO:0000256" key="1">
    <source>
        <dbReference type="ARBA" id="ARBA00022679"/>
    </source>
</evidence>
<dbReference type="Proteomes" id="UP001155110">
    <property type="component" value="Unassembled WGS sequence"/>
</dbReference>
<proteinExistence type="predicted"/>
<evidence type="ECO:0000256" key="2">
    <source>
        <dbReference type="ARBA" id="ARBA00022777"/>
    </source>
</evidence>
<reference evidence="5" key="1">
    <citation type="submission" date="2022-08" db="EMBL/GenBank/DDBJ databases">
        <title>Genomic Encyclopedia of Type Strains, Phase V (KMG-V): Genome sequencing to study the core and pangenomes of soil and plant-associated prokaryotes.</title>
        <authorList>
            <person name="Whitman W."/>
        </authorList>
    </citation>
    <scope>NUCLEOTIDE SEQUENCE</scope>
    <source>
        <strain evidence="5">SP3002</strain>
    </source>
</reference>
<sequence>ETDAMNLYRIAHEAVANAREHADPSRIQLGLREEGSGLVLSIRDDGRGWDGETPEEEGLGLHLMRYRANLIGATLRLTSDDGETVVECRLPLP</sequence>
<dbReference type="AlphaFoldDB" id="A0AAW5PCR0"/>
<protein>
    <submittedName>
        <fullName evidence="5">Signal transduction histidine kinase</fullName>
    </submittedName>
</protein>
<dbReference type="GO" id="GO:0016301">
    <property type="term" value="F:kinase activity"/>
    <property type="evidence" value="ECO:0007669"/>
    <property type="project" value="UniProtKB-KW"/>
</dbReference>
<keyword evidence="1" id="KW-0808">Transferase</keyword>
<dbReference type="Pfam" id="PF02518">
    <property type="entry name" value="HATPase_c"/>
    <property type="match status" value="1"/>
</dbReference>
<comment type="caution">
    <text evidence="5">The sequence shown here is derived from an EMBL/GenBank/DDBJ whole genome shotgun (WGS) entry which is preliminary data.</text>
</comment>
<dbReference type="EMBL" id="JANTZM010000042">
    <property type="protein sequence ID" value="MCS4159558.1"/>
    <property type="molecule type" value="Genomic_DNA"/>
</dbReference>
<dbReference type="InterPro" id="IPR036890">
    <property type="entry name" value="HATPase_C_sf"/>
</dbReference>
<dbReference type="InterPro" id="IPR050482">
    <property type="entry name" value="Sensor_HK_TwoCompSys"/>
</dbReference>
<evidence type="ECO:0000313" key="5">
    <source>
        <dbReference type="EMBL" id="MCS4159558.1"/>
    </source>
</evidence>
<feature type="domain" description="Histidine kinase" evidence="4">
    <location>
        <begin position="1"/>
        <end position="93"/>
    </location>
</feature>
<dbReference type="SMART" id="SM00387">
    <property type="entry name" value="HATPase_c"/>
    <property type="match status" value="1"/>
</dbReference>
<dbReference type="InterPro" id="IPR003594">
    <property type="entry name" value="HATPase_dom"/>
</dbReference>
<dbReference type="PROSITE" id="PS50109">
    <property type="entry name" value="HIS_KIN"/>
    <property type="match status" value="1"/>
</dbReference>
<keyword evidence="2 5" id="KW-0418">Kinase</keyword>
<dbReference type="SUPFAM" id="SSF55874">
    <property type="entry name" value="ATPase domain of HSP90 chaperone/DNA topoisomerase II/histidine kinase"/>
    <property type="match status" value="1"/>
</dbReference>
<dbReference type="InterPro" id="IPR005467">
    <property type="entry name" value="His_kinase_dom"/>
</dbReference>
<dbReference type="Gene3D" id="3.30.565.10">
    <property type="entry name" value="Histidine kinase-like ATPase, C-terminal domain"/>
    <property type="match status" value="1"/>
</dbReference>
<dbReference type="PANTHER" id="PTHR24421">
    <property type="entry name" value="NITRATE/NITRITE SENSOR PROTEIN NARX-RELATED"/>
    <property type="match status" value="1"/>
</dbReference>
<dbReference type="CDD" id="cd16917">
    <property type="entry name" value="HATPase_UhpB-NarQ-NarX-like"/>
    <property type="match status" value="1"/>
</dbReference>
<evidence type="ECO:0000313" key="6">
    <source>
        <dbReference type="Proteomes" id="UP001155110"/>
    </source>
</evidence>
<keyword evidence="3" id="KW-0902">Two-component regulatory system</keyword>
<feature type="non-terminal residue" evidence="5">
    <location>
        <position position="1"/>
    </location>
</feature>
<accession>A0AAW5PCR0</accession>
<dbReference type="RefSeq" id="WP_259060447.1">
    <property type="nucleotide sequence ID" value="NZ_JANTZM010000042.1"/>
</dbReference>
<name>A0AAW5PCR0_9BACT</name>
<evidence type="ECO:0000259" key="4">
    <source>
        <dbReference type="PROSITE" id="PS50109"/>
    </source>
</evidence>
<evidence type="ECO:0000256" key="3">
    <source>
        <dbReference type="ARBA" id="ARBA00023012"/>
    </source>
</evidence>
<organism evidence="5 6">
    <name type="scientific">Salinibacter ruber</name>
    <dbReference type="NCBI Taxonomy" id="146919"/>
    <lineage>
        <taxon>Bacteria</taxon>
        <taxon>Pseudomonadati</taxon>
        <taxon>Rhodothermota</taxon>
        <taxon>Rhodothermia</taxon>
        <taxon>Rhodothermales</taxon>
        <taxon>Salinibacteraceae</taxon>
        <taxon>Salinibacter</taxon>
    </lineage>
</organism>
<gene>
    <name evidence="5" type="ORF">GGP99_003551</name>
</gene>